<feature type="compositionally biased region" description="Polar residues" evidence="1">
    <location>
        <begin position="277"/>
        <end position="292"/>
    </location>
</feature>
<feature type="region of interest" description="Disordered" evidence="1">
    <location>
        <begin position="159"/>
        <end position="433"/>
    </location>
</feature>
<feature type="compositionally biased region" description="Basic and acidic residues" evidence="1">
    <location>
        <begin position="378"/>
        <end position="389"/>
    </location>
</feature>
<feature type="compositionally biased region" description="Acidic residues" evidence="1">
    <location>
        <begin position="175"/>
        <end position="186"/>
    </location>
</feature>
<dbReference type="Proteomes" id="UP001385951">
    <property type="component" value="Unassembled WGS sequence"/>
</dbReference>
<feature type="compositionally biased region" description="Basic and acidic residues" evidence="1">
    <location>
        <begin position="345"/>
        <end position="356"/>
    </location>
</feature>
<feature type="compositionally biased region" description="Polar residues" evidence="1">
    <location>
        <begin position="559"/>
        <end position="569"/>
    </location>
</feature>
<feature type="region of interest" description="Disordered" evidence="1">
    <location>
        <begin position="1"/>
        <end position="147"/>
    </location>
</feature>
<evidence type="ECO:0000256" key="1">
    <source>
        <dbReference type="SAM" id="MobiDB-lite"/>
    </source>
</evidence>
<accession>A0AAW0G677</accession>
<organism evidence="2 3">
    <name type="scientific">Cerrena zonata</name>
    <dbReference type="NCBI Taxonomy" id="2478898"/>
    <lineage>
        <taxon>Eukaryota</taxon>
        <taxon>Fungi</taxon>
        <taxon>Dikarya</taxon>
        <taxon>Basidiomycota</taxon>
        <taxon>Agaricomycotina</taxon>
        <taxon>Agaricomycetes</taxon>
        <taxon>Polyporales</taxon>
        <taxon>Cerrenaceae</taxon>
        <taxon>Cerrena</taxon>
    </lineage>
</organism>
<feature type="compositionally biased region" description="Basic and acidic residues" evidence="1">
    <location>
        <begin position="163"/>
        <end position="172"/>
    </location>
</feature>
<dbReference type="EMBL" id="JASBNA010000009">
    <property type="protein sequence ID" value="KAK7689168.1"/>
    <property type="molecule type" value="Genomic_DNA"/>
</dbReference>
<feature type="compositionally biased region" description="Basic and acidic residues" evidence="1">
    <location>
        <begin position="39"/>
        <end position="54"/>
    </location>
</feature>
<feature type="compositionally biased region" description="Polar residues" evidence="1">
    <location>
        <begin position="784"/>
        <end position="832"/>
    </location>
</feature>
<feature type="compositionally biased region" description="Polar residues" evidence="1">
    <location>
        <begin position="1"/>
        <end position="17"/>
    </location>
</feature>
<feature type="compositionally biased region" description="Polar residues" evidence="1">
    <location>
        <begin position="412"/>
        <end position="430"/>
    </location>
</feature>
<evidence type="ECO:0000313" key="2">
    <source>
        <dbReference type="EMBL" id="KAK7689168.1"/>
    </source>
</evidence>
<keyword evidence="3" id="KW-1185">Reference proteome</keyword>
<sequence length="841" mass="90846">MSAPASPTITQTPSAANDKSRSKRRDRPPALAFSADPKAASDGDVRYEPHRPSDAHQPQLQVSRSTDSATSARDQLSVTDHEQQPRSPSATSSLDPYYFGISTPPESPLPPMPTNALLPKTPDMSTNVHEPVTPGKDPASIDRRGLIGVGELATPRWSRRERHHQELDRDFIDSQVDELPEEDDNEVQLPQPGEYENDMPDSPWTIEAIDGEGDEQIEDLDIPPAPPPLRSKRSMASESGGEEILYPRQPKPVDEPVPDLPLPSTPEKKPMSLGEAFSTSSEALATPPTSFMSPMRGARKRTSEEFELDLNGKLTSKHSNSSEKDKTSVRRHRSLGVGIPSATSPREKVKERRRDTLSVNVKHTRQTSASSSSSSHGETLHSRRVHTTDFSHLPPSPSSSNIQQFLRHRDSNSNSLNHVSQRDSQQSTHSAAHVAHSLLRGTQEGWSDLDDQATVEALRKLDGISGRSARARSSIGGHSRVGSSSRPGTPVKNPGAPAPSTPENQTRRASRRISTHTSLSNKDKKDSMNAGQKQPVGLGIATDGSQVEAAEQSPPVTGGETQSSSSPSLEKTVKKPGNASARSSFTPKRGSGGSTTYTSTPTTSSRDSASLSAATSVTSVSALSNRHSTSKGRRNSAGSDISSISAEGHLRDRAAALASDGLDEHLVPPVPPLPKDFTSYKPPSTAGSMQVTVTEPTEDKPQEKRDSDREQVQVQRPREDNSDRDRVGPTLEPVAFPTTPSKHRSLTAHRPTTQPTTPTTSSTNSHKTPSKKWSFSNALGKLSKSPSTSSMNNDIMSPRSPRTISFGQSLRKSTSKDQPFQPLSPTAPVKSTRSSEDWSPY</sequence>
<feature type="compositionally biased region" description="Basic and acidic residues" evidence="1">
    <location>
        <begin position="697"/>
        <end position="727"/>
    </location>
</feature>
<gene>
    <name evidence="2" type="ORF">QCA50_007859</name>
</gene>
<feature type="region of interest" description="Disordered" evidence="1">
    <location>
        <begin position="466"/>
        <end position="841"/>
    </location>
</feature>
<feature type="compositionally biased region" description="Polar residues" evidence="1">
    <location>
        <begin position="636"/>
        <end position="645"/>
    </location>
</feature>
<name>A0AAW0G677_9APHY</name>
<feature type="compositionally biased region" description="Acidic residues" evidence="1">
    <location>
        <begin position="209"/>
        <end position="221"/>
    </location>
</feature>
<feature type="compositionally biased region" description="Low complexity" evidence="1">
    <location>
        <begin position="594"/>
        <end position="624"/>
    </location>
</feature>
<feature type="compositionally biased region" description="Low complexity" evidence="1">
    <location>
        <begin position="751"/>
        <end position="767"/>
    </location>
</feature>
<feature type="compositionally biased region" description="Polar residues" evidence="1">
    <location>
        <begin position="681"/>
        <end position="695"/>
    </location>
</feature>
<feature type="compositionally biased region" description="Polar residues" evidence="1">
    <location>
        <begin position="85"/>
        <end position="94"/>
    </location>
</feature>
<comment type="caution">
    <text evidence="2">The sequence shown here is derived from an EMBL/GenBank/DDBJ whole genome shotgun (WGS) entry which is preliminary data.</text>
</comment>
<feature type="compositionally biased region" description="Low complexity" evidence="1">
    <location>
        <begin position="466"/>
        <end position="480"/>
    </location>
</feature>
<feature type="compositionally biased region" description="Polar residues" evidence="1">
    <location>
        <begin position="56"/>
        <end position="78"/>
    </location>
</feature>
<reference evidence="2 3" key="1">
    <citation type="submission" date="2022-09" db="EMBL/GenBank/DDBJ databases">
        <authorList>
            <person name="Palmer J.M."/>
        </authorList>
    </citation>
    <scope>NUCLEOTIDE SEQUENCE [LARGE SCALE GENOMIC DNA]</scope>
    <source>
        <strain evidence="2 3">DSM 7382</strain>
    </source>
</reference>
<evidence type="ECO:0000313" key="3">
    <source>
        <dbReference type="Proteomes" id="UP001385951"/>
    </source>
</evidence>
<protein>
    <submittedName>
        <fullName evidence="2">Uncharacterized protein</fullName>
    </submittedName>
</protein>
<dbReference type="AlphaFoldDB" id="A0AAW0G677"/>
<proteinExistence type="predicted"/>